<name>A0A423HNK8_9PSED</name>
<reference evidence="2 3" key="1">
    <citation type="submission" date="2016-10" db="EMBL/GenBank/DDBJ databases">
        <title>Comparative genome analysis of multiple Pseudomonas spp. focuses on biocontrol and plant growth promoting traits.</title>
        <authorList>
            <person name="Tao X.-Y."/>
            <person name="Taylor C.G."/>
        </authorList>
    </citation>
    <scope>NUCLEOTIDE SEQUENCE [LARGE SCALE GENOMIC DNA]</scope>
    <source>
        <strain evidence="2 3">36C6</strain>
    </source>
</reference>
<feature type="transmembrane region" description="Helical" evidence="1">
    <location>
        <begin position="7"/>
        <end position="30"/>
    </location>
</feature>
<evidence type="ECO:0000256" key="1">
    <source>
        <dbReference type="SAM" id="Phobius"/>
    </source>
</evidence>
<organism evidence="2 3">
    <name type="scientific">Pseudomonas frederiksbergensis</name>
    <dbReference type="NCBI Taxonomy" id="104087"/>
    <lineage>
        <taxon>Bacteria</taxon>
        <taxon>Pseudomonadati</taxon>
        <taxon>Pseudomonadota</taxon>
        <taxon>Gammaproteobacteria</taxon>
        <taxon>Pseudomonadales</taxon>
        <taxon>Pseudomonadaceae</taxon>
        <taxon>Pseudomonas</taxon>
    </lineage>
</organism>
<sequence>MHIYYPITLYALALTALIMAALLISSLHVFKFAKTLKSNQAPFYIAFAIMVSILAFTTLELILHLTIQKHPINVAIFASLAFYLVAASIFLAQLKLNLTTCIIYAICGGAIFFASCLPIILWLGCATGPVCI</sequence>
<evidence type="ECO:0000313" key="3">
    <source>
        <dbReference type="Proteomes" id="UP000284002"/>
    </source>
</evidence>
<dbReference type="EMBL" id="MOBM01000020">
    <property type="protein sequence ID" value="RON14808.1"/>
    <property type="molecule type" value="Genomic_DNA"/>
</dbReference>
<keyword evidence="1" id="KW-1133">Transmembrane helix</keyword>
<feature type="transmembrane region" description="Helical" evidence="1">
    <location>
        <begin position="42"/>
        <end position="63"/>
    </location>
</feature>
<keyword evidence="1" id="KW-0812">Transmembrane</keyword>
<comment type="caution">
    <text evidence="2">The sequence shown here is derived from an EMBL/GenBank/DDBJ whole genome shotgun (WGS) entry which is preliminary data.</text>
</comment>
<keyword evidence="1" id="KW-0472">Membrane</keyword>
<accession>A0A423HNK8</accession>
<dbReference type="Proteomes" id="UP000284002">
    <property type="component" value="Unassembled WGS sequence"/>
</dbReference>
<protein>
    <submittedName>
        <fullName evidence="2">Uncharacterized protein</fullName>
    </submittedName>
</protein>
<feature type="transmembrane region" description="Helical" evidence="1">
    <location>
        <begin position="75"/>
        <end position="96"/>
    </location>
</feature>
<dbReference type="AlphaFoldDB" id="A0A423HNK8"/>
<gene>
    <name evidence="2" type="ORF">BK662_14975</name>
</gene>
<feature type="transmembrane region" description="Helical" evidence="1">
    <location>
        <begin position="102"/>
        <end position="123"/>
    </location>
</feature>
<proteinExistence type="predicted"/>
<evidence type="ECO:0000313" key="2">
    <source>
        <dbReference type="EMBL" id="RON14808.1"/>
    </source>
</evidence>